<evidence type="ECO:0000313" key="2">
    <source>
        <dbReference type="EMBL" id="EEC16155.1"/>
    </source>
</evidence>
<protein>
    <submittedName>
        <fullName evidence="2 3">Uncharacterized protein</fullName>
    </submittedName>
</protein>
<proteinExistence type="predicted"/>
<organism>
    <name type="scientific">Ixodes scapularis</name>
    <name type="common">Black-legged tick</name>
    <name type="synonym">Deer tick</name>
    <dbReference type="NCBI Taxonomy" id="6945"/>
    <lineage>
        <taxon>Eukaryota</taxon>
        <taxon>Metazoa</taxon>
        <taxon>Ecdysozoa</taxon>
        <taxon>Arthropoda</taxon>
        <taxon>Chelicerata</taxon>
        <taxon>Arachnida</taxon>
        <taxon>Acari</taxon>
        <taxon>Parasitiformes</taxon>
        <taxon>Ixodida</taxon>
        <taxon>Ixodoidea</taxon>
        <taxon>Ixodidae</taxon>
        <taxon>Ixodinae</taxon>
        <taxon>Ixodes</taxon>
    </lineage>
</organism>
<dbReference type="EMBL" id="DS900785">
    <property type="protein sequence ID" value="EEC16155.1"/>
    <property type="molecule type" value="Genomic_DNA"/>
</dbReference>
<dbReference type="VEuPathDB" id="VectorBase:ISCW012631"/>
<evidence type="ECO:0000256" key="1">
    <source>
        <dbReference type="SAM" id="MobiDB-lite"/>
    </source>
</evidence>
<dbReference type="HOGENOM" id="CLU_2657247_0_0_1"/>
<reference evidence="3" key="2">
    <citation type="submission" date="2020-05" db="UniProtKB">
        <authorList>
            <consortium name="EnsemblMetazoa"/>
        </authorList>
    </citation>
    <scope>IDENTIFICATION</scope>
    <source>
        <strain evidence="3">wikel</strain>
    </source>
</reference>
<dbReference type="AlphaFoldDB" id="B7QBD3"/>
<dbReference type="EnsemblMetazoa" id="ISCW012631-RA">
    <property type="protein sequence ID" value="ISCW012631-PA"/>
    <property type="gene ID" value="ISCW012631"/>
</dbReference>
<dbReference type="InParanoid" id="B7QBD3"/>
<dbReference type="EMBL" id="ABJB011110733">
    <property type="status" value="NOT_ANNOTATED_CDS"/>
    <property type="molecule type" value="Genomic_DNA"/>
</dbReference>
<name>B7QBD3_IXOSC</name>
<evidence type="ECO:0000313" key="4">
    <source>
        <dbReference type="Proteomes" id="UP000001555"/>
    </source>
</evidence>
<dbReference type="Proteomes" id="UP000001555">
    <property type="component" value="Unassembled WGS sequence"/>
</dbReference>
<gene>
    <name evidence="2" type="ORF">IscW_ISCW012631</name>
</gene>
<feature type="region of interest" description="Disordered" evidence="1">
    <location>
        <begin position="1"/>
        <end position="42"/>
    </location>
</feature>
<dbReference type="PaxDb" id="6945-B7QBD3"/>
<reference evidence="2 4" key="1">
    <citation type="submission" date="2008-03" db="EMBL/GenBank/DDBJ databases">
        <title>Annotation of Ixodes scapularis.</title>
        <authorList>
            <consortium name="Ixodes scapularis Genome Project Consortium"/>
            <person name="Caler E."/>
            <person name="Hannick L.I."/>
            <person name="Bidwell S."/>
            <person name="Joardar V."/>
            <person name="Thiagarajan M."/>
            <person name="Amedeo P."/>
            <person name="Galinsky K.J."/>
            <person name="Schobel S."/>
            <person name="Inman J."/>
            <person name="Hostetler J."/>
            <person name="Miller J."/>
            <person name="Hammond M."/>
            <person name="Megy K."/>
            <person name="Lawson D."/>
            <person name="Kodira C."/>
            <person name="Sutton G."/>
            <person name="Meyer J."/>
            <person name="Hill C.A."/>
            <person name="Birren B."/>
            <person name="Nene V."/>
            <person name="Collins F."/>
            <person name="Alarcon-Chaidez F."/>
            <person name="Wikel S."/>
            <person name="Strausberg R."/>
        </authorList>
    </citation>
    <scope>NUCLEOTIDE SEQUENCE [LARGE SCALE GENOMIC DNA]</scope>
    <source>
        <strain evidence="4">Wikel</strain>
        <strain evidence="2">Wikel colony</strain>
    </source>
</reference>
<keyword evidence="4" id="KW-1185">Reference proteome</keyword>
<sequence length="76" mass="8237">MRYARSAFGERPHGPIRRGSGPRPSQLCGARGAAATQPRRRDLGLPTCLRRMLGWPPRRGIGGGPVRCGADSDHFT</sequence>
<accession>B7QBD3</accession>
<evidence type="ECO:0000313" key="3">
    <source>
        <dbReference type="EnsemblMetazoa" id="ISCW012631-PA"/>
    </source>
</evidence>